<feature type="transmembrane region" description="Helical" evidence="3">
    <location>
        <begin position="158"/>
        <end position="177"/>
    </location>
</feature>
<accession>A0A140DMI3</accession>
<dbReference type="PROSITE" id="PS00379">
    <property type="entry name" value="CDP_ALCOHOL_P_TRANSF"/>
    <property type="match status" value="1"/>
</dbReference>
<keyword evidence="3" id="KW-1133">Transmembrane helix</keyword>
<evidence type="ECO:0000256" key="1">
    <source>
        <dbReference type="ARBA" id="ARBA00022679"/>
    </source>
</evidence>
<dbReference type="AlphaFoldDB" id="A0A140DMI3"/>
<dbReference type="InterPro" id="IPR048254">
    <property type="entry name" value="CDP_ALCOHOL_P_TRANSF_CS"/>
</dbReference>
<keyword evidence="3" id="KW-0472">Membrane</keyword>
<proteinExistence type="inferred from homology"/>
<dbReference type="RefSeq" id="WP_061114910.1">
    <property type="nucleotide sequence ID" value="NZ_CP010086.2"/>
</dbReference>
<gene>
    <name evidence="4" type="ORF">LF65_06695</name>
</gene>
<feature type="transmembrane region" description="Helical" evidence="3">
    <location>
        <begin position="95"/>
        <end position="113"/>
    </location>
</feature>
<dbReference type="InterPro" id="IPR000462">
    <property type="entry name" value="CDP-OH_P_trans"/>
</dbReference>
<dbReference type="GO" id="GO:0016020">
    <property type="term" value="C:membrane"/>
    <property type="evidence" value="ECO:0007669"/>
    <property type="project" value="InterPro"/>
</dbReference>
<feature type="transmembrane region" description="Helical" evidence="3">
    <location>
        <begin position="68"/>
        <end position="89"/>
    </location>
</feature>
<evidence type="ECO:0000313" key="4">
    <source>
        <dbReference type="EMBL" id="AMK50472.1"/>
    </source>
</evidence>
<dbReference type="Proteomes" id="UP000031866">
    <property type="component" value="Chromosome"/>
</dbReference>
<comment type="similarity">
    <text evidence="2">Belongs to the CDP-alcohol phosphatidyltransferase class-I family.</text>
</comment>
<evidence type="ECO:0000313" key="5">
    <source>
        <dbReference type="Proteomes" id="UP000031866"/>
    </source>
</evidence>
<dbReference type="KEGG" id="cbei:LF65_06695"/>
<sequence length="190" mass="21788">MKIIVRYVPNLITITRIILSVLFVQNIIEQFIYAKERNVNLSVLFLSICISDLLDGKIARKTNSTSIIGAKLDVFADLFYIMISYIALINIKILPIWYFGFVCLKFIEFIITSKYIKNIKKSDKSFVFDSAGRLVSATFLVIPGIVCIYRYIGANNAIITIDYIIYITFIIGVYSSYSRVKLCFIENKLI</sequence>
<dbReference type="OrthoDB" id="9796672at2"/>
<dbReference type="Gene3D" id="1.20.120.1760">
    <property type="match status" value="1"/>
</dbReference>
<dbReference type="STRING" id="1520.LF65_06695"/>
<keyword evidence="3" id="KW-0812">Transmembrane</keyword>
<feature type="transmembrane region" description="Helical" evidence="3">
    <location>
        <begin position="134"/>
        <end position="152"/>
    </location>
</feature>
<reference evidence="5" key="1">
    <citation type="submission" date="2014-12" db="EMBL/GenBank/DDBJ databases">
        <title>Genome sequence of Clostridium beijerinckii strain 59B.</title>
        <authorList>
            <person name="Little G.T."/>
            <person name="Minton N.P."/>
        </authorList>
    </citation>
    <scope>NUCLEOTIDE SEQUENCE [LARGE SCALE GENOMIC DNA]</scope>
    <source>
        <strain evidence="5">59B</strain>
    </source>
</reference>
<keyword evidence="1 2" id="KW-0808">Transferase</keyword>
<protein>
    <submittedName>
        <fullName evidence="4">CDP-alcohol phosphatidyltransferase</fullName>
    </submittedName>
</protein>
<name>A0A140DMI3_CLOBE</name>
<evidence type="ECO:0000256" key="3">
    <source>
        <dbReference type="SAM" id="Phobius"/>
    </source>
</evidence>
<evidence type="ECO:0000256" key="2">
    <source>
        <dbReference type="RuleBase" id="RU003750"/>
    </source>
</evidence>
<dbReference type="InterPro" id="IPR043130">
    <property type="entry name" value="CDP-OH_PTrfase_TM_dom"/>
</dbReference>
<organism evidence="4 5">
    <name type="scientific">Clostridium beijerinckii</name>
    <name type="common">Clostridium MP</name>
    <dbReference type="NCBI Taxonomy" id="1520"/>
    <lineage>
        <taxon>Bacteria</taxon>
        <taxon>Bacillati</taxon>
        <taxon>Bacillota</taxon>
        <taxon>Clostridia</taxon>
        <taxon>Eubacteriales</taxon>
        <taxon>Clostridiaceae</taxon>
        <taxon>Clostridium</taxon>
    </lineage>
</organism>
<dbReference type="EMBL" id="CP010086">
    <property type="protein sequence ID" value="AMK50472.1"/>
    <property type="molecule type" value="Genomic_DNA"/>
</dbReference>
<dbReference type="GO" id="GO:0008654">
    <property type="term" value="P:phospholipid biosynthetic process"/>
    <property type="evidence" value="ECO:0007669"/>
    <property type="project" value="InterPro"/>
</dbReference>
<dbReference type="Pfam" id="PF01066">
    <property type="entry name" value="CDP-OH_P_transf"/>
    <property type="match status" value="1"/>
</dbReference>
<dbReference type="GO" id="GO:0016780">
    <property type="term" value="F:phosphotransferase activity, for other substituted phosphate groups"/>
    <property type="evidence" value="ECO:0007669"/>
    <property type="project" value="InterPro"/>
</dbReference>